<dbReference type="InterPro" id="IPR011006">
    <property type="entry name" value="CheY-like_superfamily"/>
</dbReference>
<dbReference type="InterPro" id="IPR001867">
    <property type="entry name" value="OmpR/PhoB-type_DNA-bd"/>
</dbReference>
<dbReference type="GO" id="GO:0032993">
    <property type="term" value="C:protein-DNA complex"/>
    <property type="evidence" value="ECO:0007669"/>
    <property type="project" value="TreeGrafter"/>
</dbReference>
<keyword evidence="6" id="KW-0804">Transcription</keyword>
<dbReference type="PROSITE" id="PS50110">
    <property type="entry name" value="RESPONSE_REGULATORY"/>
    <property type="match status" value="1"/>
</dbReference>
<dbReference type="SMART" id="SM00448">
    <property type="entry name" value="REC"/>
    <property type="match status" value="1"/>
</dbReference>
<dbReference type="Gene3D" id="3.40.50.2300">
    <property type="match status" value="1"/>
</dbReference>
<sequence length="222" mass="25372">MRPILIVEDERPIADLIELTLTGAGYTCEQVNDGETAADRIADHDYELAILDIMLPKVDGYELLGYLRSVGTPVIFVTAKTSLKDRVRGLHEGADDYLTKPFEPLELVARVESVLRRTSRANVILHAFGVDLDPAGRTVLQNGRPVHLSPREFELLELLMRNRGMTLYREVLYERLWGDDDTFDTRPLDLCITRLRKKLGWKSEICTVFRVGYRLEKEENTP</sequence>
<evidence type="ECO:0000259" key="11">
    <source>
        <dbReference type="PROSITE" id="PS51755"/>
    </source>
</evidence>
<dbReference type="GO" id="GO:0000976">
    <property type="term" value="F:transcription cis-regulatory region binding"/>
    <property type="evidence" value="ECO:0007669"/>
    <property type="project" value="TreeGrafter"/>
</dbReference>
<accession>D1PLK5</accession>
<dbReference type="CDD" id="cd00383">
    <property type="entry name" value="trans_reg_C"/>
    <property type="match status" value="1"/>
</dbReference>
<evidence type="ECO:0000256" key="6">
    <source>
        <dbReference type="ARBA" id="ARBA00023163"/>
    </source>
</evidence>
<dbReference type="InterPro" id="IPR036388">
    <property type="entry name" value="WH-like_DNA-bd_sf"/>
</dbReference>
<dbReference type="STRING" id="411471.SUBVAR_05220"/>
<dbReference type="eggNOG" id="COG0745">
    <property type="taxonomic scope" value="Bacteria"/>
</dbReference>
<comment type="function">
    <text evidence="7">May play the central regulatory role in sporulation. It may be an element of the effector pathway responsible for the activation of sporulation genes in response to nutritional stress. Spo0A may act in concert with spo0H (a sigma factor) to control the expression of some genes that are critical to the sporulation process.</text>
</comment>
<dbReference type="OrthoDB" id="9778712at2"/>
<evidence type="ECO:0000259" key="10">
    <source>
        <dbReference type="PROSITE" id="PS50110"/>
    </source>
</evidence>
<keyword evidence="3" id="KW-0902">Two-component regulatory system</keyword>
<evidence type="ECO:0000256" key="2">
    <source>
        <dbReference type="ARBA" id="ARBA00022553"/>
    </source>
</evidence>
<evidence type="ECO:0000256" key="4">
    <source>
        <dbReference type="ARBA" id="ARBA00023015"/>
    </source>
</evidence>
<evidence type="ECO:0000256" key="8">
    <source>
        <dbReference type="PROSITE-ProRule" id="PRU00169"/>
    </source>
</evidence>
<feature type="domain" description="Response regulatory" evidence="10">
    <location>
        <begin position="3"/>
        <end position="115"/>
    </location>
</feature>
<organism evidence="12 13">
    <name type="scientific">Subdoligranulum variabile DSM 15176</name>
    <dbReference type="NCBI Taxonomy" id="411471"/>
    <lineage>
        <taxon>Bacteria</taxon>
        <taxon>Bacillati</taxon>
        <taxon>Bacillota</taxon>
        <taxon>Clostridia</taxon>
        <taxon>Eubacteriales</taxon>
        <taxon>Oscillospiraceae</taxon>
        <taxon>Subdoligranulum</taxon>
    </lineage>
</organism>
<name>D1PLK5_9FIRM</name>
<keyword evidence="13" id="KW-1185">Reference proteome</keyword>
<dbReference type="InterPro" id="IPR039420">
    <property type="entry name" value="WalR-like"/>
</dbReference>
<evidence type="ECO:0000256" key="7">
    <source>
        <dbReference type="ARBA" id="ARBA00024867"/>
    </source>
</evidence>
<feature type="domain" description="OmpR/PhoB-type" evidence="11">
    <location>
        <begin position="121"/>
        <end position="217"/>
    </location>
</feature>
<keyword evidence="4" id="KW-0805">Transcription regulation</keyword>
<dbReference type="EMBL" id="ACBY02000021">
    <property type="protein sequence ID" value="EFB76303.1"/>
    <property type="molecule type" value="Genomic_DNA"/>
</dbReference>
<dbReference type="GO" id="GO:0006355">
    <property type="term" value="P:regulation of DNA-templated transcription"/>
    <property type="evidence" value="ECO:0007669"/>
    <property type="project" value="InterPro"/>
</dbReference>
<dbReference type="GO" id="GO:0000156">
    <property type="term" value="F:phosphorelay response regulator activity"/>
    <property type="evidence" value="ECO:0007669"/>
    <property type="project" value="TreeGrafter"/>
</dbReference>
<gene>
    <name evidence="12" type="ORF">SUBVAR_05220</name>
</gene>
<dbReference type="HOGENOM" id="CLU_000445_30_3_9"/>
<dbReference type="Proteomes" id="UP000003438">
    <property type="component" value="Unassembled WGS sequence"/>
</dbReference>
<dbReference type="RefSeq" id="WP_007046615.1">
    <property type="nucleotide sequence ID" value="NZ_GG704769.1"/>
</dbReference>
<protein>
    <recommendedName>
        <fullName evidence="1">Stage 0 sporulation protein A homolog</fullName>
    </recommendedName>
</protein>
<evidence type="ECO:0000256" key="1">
    <source>
        <dbReference type="ARBA" id="ARBA00018672"/>
    </source>
</evidence>
<evidence type="ECO:0000313" key="13">
    <source>
        <dbReference type="Proteomes" id="UP000003438"/>
    </source>
</evidence>
<evidence type="ECO:0000313" key="12">
    <source>
        <dbReference type="EMBL" id="EFB76303.1"/>
    </source>
</evidence>
<proteinExistence type="predicted"/>
<keyword evidence="2 8" id="KW-0597">Phosphoprotein</keyword>
<evidence type="ECO:0000256" key="5">
    <source>
        <dbReference type="ARBA" id="ARBA00023125"/>
    </source>
</evidence>
<dbReference type="InterPro" id="IPR001789">
    <property type="entry name" value="Sig_transdc_resp-reg_receiver"/>
</dbReference>
<dbReference type="Gene3D" id="1.10.10.10">
    <property type="entry name" value="Winged helix-like DNA-binding domain superfamily/Winged helix DNA-binding domain"/>
    <property type="match status" value="1"/>
</dbReference>
<feature type="DNA-binding region" description="OmpR/PhoB-type" evidence="9">
    <location>
        <begin position="121"/>
        <end position="217"/>
    </location>
</feature>
<evidence type="ECO:0000256" key="3">
    <source>
        <dbReference type="ARBA" id="ARBA00023012"/>
    </source>
</evidence>
<dbReference type="Gene3D" id="6.10.250.690">
    <property type="match status" value="1"/>
</dbReference>
<dbReference type="AlphaFoldDB" id="D1PLK5"/>
<feature type="modified residue" description="4-aspartylphosphate" evidence="8">
    <location>
        <position position="52"/>
    </location>
</feature>
<reference evidence="12" key="1">
    <citation type="submission" date="2009-12" db="EMBL/GenBank/DDBJ databases">
        <authorList>
            <person name="Weinstock G."/>
            <person name="Sodergren E."/>
            <person name="Clifton S."/>
            <person name="Fulton L."/>
            <person name="Fulton B."/>
            <person name="Courtney L."/>
            <person name="Fronick C."/>
            <person name="Harrison M."/>
            <person name="Strong C."/>
            <person name="Farmer C."/>
            <person name="Delahaunty K."/>
            <person name="Markovic C."/>
            <person name="Hall O."/>
            <person name="Minx P."/>
            <person name="Tomlinson C."/>
            <person name="Mitreva M."/>
            <person name="Nelson J."/>
            <person name="Hou S."/>
            <person name="Wollam A."/>
            <person name="Pepin K.H."/>
            <person name="Johnson M."/>
            <person name="Bhonagiri V."/>
            <person name="Nash W.E."/>
            <person name="Warren W."/>
            <person name="Chinwalla A."/>
            <person name="Mardis E.R."/>
            <person name="Wilson R.K."/>
        </authorList>
    </citation>
    <scope>NUCLEOTIDE SEQUENCE [LARGE SCALE GENOMIC DNA]</scope>
    <source>
        <strain evidence="12">DSM 15176</strain>
    </source>
</reference>
<comment type="caution">
    <text evidence="12">The sequence shown here is derived from an EMBL/GenBank/DDBJ whole genome shotgun (WGS) entry which is preliminary data.</text>
</comment>
<dbReference type="SMART" id="SM00862">
    <property type="entry name" value="Trans_reg_C"/>
    <property type="match status" value="1"/>
</dbReference>
<dbReference type="GO" id="GO:0005829">
    <property type="term" value="C:cytosol"/>
    <property type="evidence" value="ECO:0007669"/>
    <property type="project" value="TreeGrafter"/>
</dbReference>
<dbReference type="PROSITE" id="PS51755">
    <property type="entry name" value="OMPR_PHOB"/>
    <property type="match status" value="1"/>
</dbReference>
<dbReference type="Pfam" id="PF00486">
    <property type="entry name" value="Trans_reg_C"/>
    <property type="match status" value="1"/>
</dbReference>
<evidence type="ECO:0000256" key="9">
    <source>
        <dbReference type="PROSITE-ProRule" id="PRU01091"/>
    </source>
</evidence>
<dbReference type="SUPFAM" id="SSF52172">
    <property type="entry name" value="CheY-like"/>
    <property type="match status" value="1"/>
</dbReference>
<dbReference type="Pfam" id="PF00072">
    <property type="entry name" value="Response_reg"/>
    <property type="match status" value="1"/>
</dbReference>
<keyword evidence="5 9" id="KW-0238">DNA-binding</keyword>
<dbReference type="PANTHER" id="PTHR48111:SF1">
    <property type="entry name" value="TWO-COMPONENT RESPONSE REGULATOR ORR33"/>
    <property type="match status" value="1"/>
</dbReference>
<dbReference type="PANTHER" id="PTHR48111">
    <property type="entry name" value="REGULATOR OF RPOS"/>
    <property type="match status" value="1"/>
</dbReference>